<organism evidence="2">
    <name type="scientific">bioreactor metagenome</name>
    <dbReference type="NCBI Taxonomy" id="1076179"/>
    <lineage>
        <taxon>unclassified sequences</taxon>
        <taxon>metagenomes</taxon>
        <taxon>ecological metagenomes</taxon>
    </lineage>
</organism>
<reference evidence="2" key="1">
    <citation type="submission" date="2019-08" db="EMBL/GenBank/DDBJ databases">
        <authorList>
            <person name="Kucharzyk K."/>
            <person name="Murdoch R.W."/>
            <person name="Higgins S."/>
            <person name="Loffler F."/>
        </authorList>
    </citation>
    <scope>NUCLEOTIDE SEQUENCE</scope>
</reference>
<proteinExistence type="predicted"/>
<dbReference type="EMBL" id="VSSQ01034774">
    <property type="protein sequence ID" value="MPM86826.1"/>
    <property type="molecule type" value="Genomic_DNA"/>
</dbReference>
<dbReference type="AlphaFoldDB" id="A0A645DBK3"/>
<sequence>MIYTYPVDGTFDRAPLSGSRFACWVICTAYLCYISLGVLYHLFAFDYVRVFEAHLSTRFETEIFFRGIFHEVLPLYIQLPGKMNNSFPCAGILGVE</sequence>
<name>A0A645DBK3_9ZZZZ</name>
<feature type="transmembrane region" description="Helical" evidence="1">
    <location>
        <begin position="21"/>
        <end position="43"/>
    </location>
</feature>
<keyword evidence="1" id="KW-0812">Transmembrane</keyword>
<protein>
    <submittedName>
        <fullName evidence="2">Uncharacterized protein</fullName>
    </submittedName>
</protein>
<keyword evidence="1" id="KW-0472">Membrane</keyword>
<evidence type="ECO:0000256" key="1">
    <source>
        <dbReference type="SAM" id="Phobius"/>
    </source>
</evidence>
<accession>A0A645DBK3</accession>
<comment type="caution">
    <text evidence="2">The sequence shown here is derived from an EMBL/GenBank/DDBJ whole genome shotgun (WGS) entry which is preliminary data.</text>
</comment>
<evidence type="ECO:0000313" key="2">
    <source>
        <dbReference type="EMBL" id="MPM86826.1"/>
    </source>
</evidence>
<keyword evidence="1" id="KW-1133">Transmembrane helix</keyword>
<gene>
    <name evidence="2" type="ORF">SDC9_133918</name>
</gene>